<name>A0AAD1X8K2_EUPCR</name>
<organism evidence="2 3">
    <name type="scientific">Euplotes crassus</name>
    <dbReference type="NCBI Taxonomy" id="5936"/>
    <lineage>
        <taxon>Eukaryota</taxon>
        <taxon>Sar</taxon>
        <taxon>Alveolata</taxon>
        <taxon>Ciliophora</taxon>
        <taxon>Intramacronucleata</taxon>
        <taxon>Spirotrichea</taxon>
        <taxon>Hypotrichia</taxon>
        <taxon>Euplotida</taxon>
        <taxon>Euplotidae</taxon>
        <taxon>Moneuplotes</taxon>
    </lineage>
</organism>
<feature type="compositionally biased region" description="Polar residues" evidence="1">
    <location>
        <begin position="78"/>
        <end position="91"/>
    </location>
</feature>
<dbReference type="EMBL" id="CAMPGE010002616">
    <property type="protein sequence ID" value="CAI2361425.1"/>
    <property type="molecule type" value="Genomic_DNA"/>
</dbReference>
<proteinExistence type="predicted"/>
<feature type="compositionally biased region" description="Basic and acidic residues" evidence="1">
    <location>
        <begin position="59"/>
        <end position="70"/>
    </location>
</feature>
<accession>A0AAD1X8K2</accession>
<dbReference type="Proteomes" id="UP001295684">
    <property type="component" value="Unassembled WGS sequence"/>
</dbReference>
<gene>
    <name evidence="2" type="ORF">ECRASSUSDP1_LOCUS2736</name>
</gene>
<dbReference type="AlphaFoldDB" id="A0AAD1X8K2"/>
<evidence type="ECO:0000313" key="3">
    <source>
        <dbReference type="Proteomes" id="UP001295684"/>
    </source>
</evidence>
<feature type="compositionally biased region" description="Polar residues" evidence="1">
    <location>
        <begin position="1"/>
        <end position="11"/>
    </location>
</feature>
<feature type="region of interest" description="Disordered" evidence="1">
    <location>
        <begin position="51"/>
        <end position="113"/>
    </location>
</feature>
<keyword evidence="3" id="KW-1185">Reference proteome</keyword>
<feature type="region of interest" description="Disordered" evidence="1">
    <location>
        <begin position="1"/>
        <end position="20"/>
    </location>
</feature>
<evidence type="ECO:0000313" key="2">
    <source>
        <dbReference type="EMBL" id="CAI2361425.1"/>
    </source>
</evidence>
<sequence>MDSIKHTNTPPGTRDALVDTDSIENRKQEFSLESSSFTTFSTVKTKVNHNESNLYQLDKNNEPSKREESSPIKCSHMTKLQNQLLEQPNLRTSETNHEESSESTFNISEAISD</sequence>
<reference evidence="2" key="1">
    <citation type="submission" date="2023-07" db="EMBL/GenBank/DDBJ databases">
        <authorList>
            <consortium name="AG Swart"/>
            <person name="Singh M."/>
            <person name="Singh A."/>
            <person name="Seah K."/>
            <person name="Emmerich C."/>
        </authorList>
    </citation>
    <scope>NUCLEOTIDE SEQUENCE</scope>
    <source>
        <strain evidence="2">DP1</strain>
    </source>
</reference>
<comment type="caution">
    <text evidence="2">The sequence shown here is derived from an EMBL/GenBank/DDBJ whole genome shotgun (WGS) entry which is preliminary data.</text>
</comment>
<evidence type="ECO:0000256" key="1">
    <source>
        <dbReference type="SAM" id="MobiDB-lite"/>
    </source>
</evidence>
<protein>
    <submittedName>
        <fullName evidence="2">Uncharacterized protein</fullName>
    </submittedName>
</protein>